<dbReference type="RefSeq" id="XP_011779548.1">
    <property type="nucleotide sequence ID" value="XM_011781246.1"/>
</dbReference>
<reference evidence="2" key="1">
    <citation type="journal article" date="2010" name="PLoS Negl. Trop. Dis.">
        <title>The genome sequence of Trypanosoma brucei gambiense, causative agent of chronic human african trypanosomiasis.</title>
        <authorList>
            <person name="Jackson A.P."/>
            <person name="Sanders M."/>
            <person name="Berry A."/>
            <person name="McQuillan J."/>
            <person name="Aslett M.A."/>
            <person name="Quail M.A."/>
            <person name="Chukualim B."/>
            <person name="Capewell P."/>
            <person name="MacLeod A."/>
            <person name="Melville S.E."/>
            <person name="Gibson W."/>
            <person name="Barry J.D."/>
            <person name="Berriman M."/>
            <person name="Hertz-Fowler C."/>
        </authorList>
    </citation>
    <scope>NUCLEOTIDE SEQUENCE [LARGE SCALE GENOMIC DNA]</scope>
    <source>
        <strain evidence="2">MHOM/CI/86/DAL972</strain>
    </source>
</reference>
<proteinExistence type="predicted"/>
<dbReference type="Proteomes" id="UP000002316">
    <property type="component" value="Chromosome 11"/>
</dbReference>
<dbReference type="AlphaFoldDB" id="D0A6I3"/>
<gene>
    <name evidence="1" type="ORF">TbgDal_XI4020</name>
</gene>
<protein>
    <submittedName>
        <fullName evidence="1">Uncharacterized protein</fullName>
    </submittedName>
</protein>
<name>D0A6I3_TRYB9</name>
<dbReference type="EMBL" id="FN554974">
    <property type="protein sequence ID" value="CBH17284.1"/>
    <property type="molecule type" value="Genomic_DNA"/>
</dbReference>
<accession>D0A6I3</accession>
<sequence>MRQDRFSVTPARPSRLPAAYQRPISIVTRDNVLPIFDTKSMDQAVRQWPMRGRFPQGHGKSFIGCCGACVMEKKKGQLDEIEATTLSLQALRNHSQFVPCLRSSPPTSGDGTAYSVLL</sequence>
<organism evidence="1 2">
    <name type="scientific">Trypanosoma brucei gambiense (strain MHOM/CI/86/DAL972)</name>
    <dbReference type="NCBI Taxonomy" id="679716"/>
    <lineage>
        <taxon>Eukaryota</taxon>
        <taxon>Discoba</taxon>
        <taxon>Euglenozoa</taxon>
        <taxon>Kinetoplastea</taxon>
        <taxon>Metakinetoplastina</taxon>
        <taxon>Trypanosomatida</taxon>
        <taxon>Trypanosomatidae</taxon>
        <taxon>Trypanosoma</taxon>
    </lineage>
</organism>
<evidence type="ECO:0000313" key="2">
    <source>
        <dbReference type="Proteomes" id="UP000002316"/>
    </source>
</evidence>
<evidence type="ECO:0000313" key="1">
    <source>
        <dbReference type="EMBL" id="CBH17284.1"/>
    </source>
</evidence>
<dbReference type="GeneID" id="23867389"/>
<dbReference type="KEGG" id="tbg:TbgDal_XI4020"/>